<evidence type="ECO:0000256" key="1">
    <source>
        <dbReference type="SAM" id="Coils"/>
    </source>
</evidence>
<sequence length="243" mass="27402">MSAVLASNPREHAGANNPPLADRLALDHAELFAEVERLAARANEAPRKIIDEATGEAVAKIRKDAAAFFKQVDTIRTDEKDPHLQAGRTVDDFFRPLLERSEKMRKFFVGVEDDRARELAAEERRRREEALRKLREEEQRQREIAERQAAAARPVAAAKAEDKAEAAAERAERLEVAPVTLDGAKAEWAFRIVDPDAVDLNALRPFIPAEAVEKALRQHMRIHKGSRAIAGVEFFQDFKAKRR</sequence>
<comment type="caution">
    <text evidence="3">The sequence shown here is derived from an EMBL/GenBank/DDBJ whole genome shotgun (WGS) entry which is preliminary data.</text>
</comment>
<feature type="coiled-coil region" evidence="1">
    <location>
        <begin position="117"/>
        <end position="177"/>
    </location>
</feature>
<dbReference type="Proteomes" id="UP001241603">
    <property type="component" value="Unassembled WGS sequence"/>
</dbReference>
<keyword evidence="3" id="KW-0966">Cell projection</keyword>
<name>A0ABU0H6R7_9HYPH</name>
<evidence type="ECO:0000256" key="2">
    <source>
        <dbReference type="SAM" id="MobiDB-lite"/>
    </source>
</evidence>
<protein>
    <submittedName>
        <fullName evidence="3">Flagellar biosynthesis GTPase FlhF</fullName>
    </submittedName>
</protein>
<keyword evidence="3" id="KW-0282">Flagellum</keyword>
<evidence type="ECO:0000313" key="3">
    <source>
        <dbReference type="EMBL" id="MDQ0438005.1"/>
    </source>
</evidence>
<organism evidence="3 4">
    <name type="scientific">Kaistia dalseonensis</name>
    <dbReference type="NCBI Taxonomy" id="410840"/>
    <lineage>
        <taxon>Bacteria</taxon>
        <taxon>Pseudomonadati</taxon>
        <taxon>Pseudomonadota</taxon>
        <taxon>Alphaproteobacteria</taxon>
        <taxon>Hyphomicrobiales</taxon>
        <taxon>Kaistiaceae</taxon>
        <taxon>Kaistia</taxon>
    </lineage>
</organism>
<dbReference type="RefSeq" id="WP_266348927.1">
    <property type="nucleotide sequence ID" value="NZ_JAPKNG010000003.1"/>
</dbReference>
<accession>A0ABU0H6R7</accession>
<gene>
    <name evidence="3" type="ORF">QO014_002397</name>
</gene>
<reference evidence="3 4" key="1">
    <citation type="submission" date="2023-07" db="EMBL/GenBank/DDBJ databases">
        <title>Genomic Encyclopedia of Type Strains, Phase IV (KMG-IV): sequencing the most valuable type-strain genomes for metagenomic binning, comparative biology and taxonomic classification.</title>
        <authorList>
            <person name="Goeker M."/>
        </authorList>
    </citation>
    <scope>NUCLEOTIDE SEQUENCE [LARGE SCALE GENOMIC DNA]</scope>
    <source>
        <strain evidence="3 4">B6-8</strain>
    </source>
</reference>
<dbReference type="EMBL" id="JAUSVO010000003">
    <property type="protein sequence ID" value="MDQ0438005.1"/>
    <property type="molecule type" value="Genomic_DNA"/>
</dbReference>
<keyword evidence="4" id="KW-1185">Reference proteome</keyword>
<keyword evidence="1" id="KW-0175">Coiled coil</keyword>
<feature type="region of interest" description="Disordered" evidence="2">
    <location>
        <begin position="1"/>
        <end position="20"/>
    </location>
</feature>
<evidence type="ECO:0000313" key="4">
    <source>
        <dbReference type="Proteomes" id="UP001241603"/>
    </source>
</evidence>
<keyword evidence="3" id="KW-0969">Cilium</keyword>
<proteinExistence type="predicted"/>